<feature type="region of interest" description="Disordered" evidence="1">
    <location>
        <begin position="86"/>
        <end position="109"/>
    </location>
</feature>
<sequence length="135" mass="14825">MGKRTVWKRTERDAKELSRIAKVGDVFYTVADVATNLAPYEDAQLYSQHRVEYMHPLLGAPMICGSLSVEGLVLRFGPVYTEQPAGMRGVHQPGPQYAGPLPEGTGFGRDLSDAEIRSLEAQVAGKPRRLRSLLG</sequence>
<dbReference type="Proteomes" id="UP000244201">
    <property type="component" value="Chromosome"/>
</dbReference>
<dbReference type="GeneID" id="55657431"/>
<evidence type="ECO:0000313" key="3">
    <source>
        <dbReference type="Proteomes" id="UP000244201"/>
    </source>
</evidence>
<dbReference type="KEGG" id="slk:SLUN_19450"/>
<evidence type="ECO:0000313" key="2">
    <source>
        <dbReference type="EMBL" id="AVZ74013.1"/>
    </source>
</evidence>
<keyword evidence="3" id="KW-1185">Reference proteome</keyword>
<name>A0A2R4T4C6_9ACTN</name>
<evidence type="ECO:0000256" key="1">
    <source>
        <dbReference type="SAM" id="MobiDB-lite"/>
    </source>
</evidence>
<dbReference type="RefSeq" id="WP_108150079.1">
    <property type="nucleotide sequence ID" value="NZ_CP026304.1"/>
</dbReference>
<organism evidence="2 3">
    <name type="scientific">Streptomyces lunaelactis</name>
    <dbReference type="NCBI Taxonomy" id="1535768"/>
    <lineage>
        <taxon>Bacteria</taxon>
        <taxon>Bacillati</taxon>
        <taxon>Actinomycetota</taxon>
        <taxon>Actinomycetes</taxon>
        <taxon>Kitasatosporales</taxon>
        <taxon>Streptomycetaceae</taxon>
        <taxon>Streptomyces</taxon>
    </lineage>
</organism>
<gene>
    <name evidence="2" type="ORF">SLUN_19450</name>
</gene>
<protein>
    <submittedName>
        <fullName evidence="2">Uncharacterized protein</fullName>
    </submittedName>
</protein>
<proteinExistence type="predicted"/>
<dbReference type="EMBL" id="CP026304">
    <property type="protein sequence ID" value="AVZ74013.1"/>
    <property type="molecule type" value="Genomic_DNA"/>
</dbReference>
<reference evidence="2 3" key="1">
    <citation type="submission" date="2018-01" db="EMBL/GenBank/DDBJ databases">
        <title>Complete genome sequence of Streptomyces lunaelactis MM109T, a Ferroverdin A producer isolated from cave moonmilk deposits.</title>
        <authorList>
            <person name="Naome A."/>
            <person name="Martinet L."/>
            <person name="Maciejewska M."/>
            <person name="Anderssen S."/>
            <person name="Adam D."/>
            <person name="Tenconi E."/>
            <person name="Deflandre B."/>
            <person name="Arguelles-Arias A."/>
            <person name="Calusinska M."/>
            <person name="Copieters W."/>
            <person name="Karim L."/>
            <person name="Hanikenne M."/>
            <person name="Baurain D."/>
            <person name="van Wezel G."/>
            <person name="Smargiasso N."/>
            <person name="de Pauw E."/>
            <person name="Delfosse P."/>
            <person name="Rigali S."/>
        </authorList>
    </citation>
    <scope>NUCLEOTIDE SEQUENCE [LARGE SCALE GENOMIC DNA]</scope>
    <source>
        <strain evidence="2 3">MM109</strain>
    </source>
</reference>
<dbReference type="OrthoDB" id="4236627at2"/>
<dbReference type="AlphaFoldDB" id="A0A2R4T4C6"/>
<accession>A0A2R4T4C6</accession>